<dbReference type="PANTHER" id="PTHR27003">
    <property type="entry name" value="OS07G0166700 PROTEIN"/>
    <property type="match status" value="1"/>
</dbReference>
<dbReference type="InterPro" id="IPR001245">
    <property type="entry name" value="Ser-Thr/Tyr_kinase_cat_dom"/>
</dbReference>
<dbReference type="InterPro" id="IPR000719">
    <property type="entry name" value="Prot_kinase_dom"/>
</dbReference>
<evidence type="ECO:0000313" key="2">
    <source>
        <dbReference type="EMBL" id="CAI9275007.1"/>
    </source>
</evidence>
<dbReference type="GO" id="GO:0009506">
    <property type="term" value="C:plasmodesma"/>
    <property type="evidence" value="ECO:0007669"/>
    <property type="project" value="TreeGrafter"/>
</dbReference>
<dbReference type="GO" id="GO:0005524">
    <property type="term" value="F:ATP binding"/>
    <property type="evidence" value="ECO:0007669"/>
    <property type="project" value="InterPro"/>
</dbReference>
<reference evidence="2" key="1">
    <citation type="submission" date="2023-04" db="EMBL/GenBank/DDBJ databases">
        <authorList>
            <person name="Vijverberg K."/>
            <person name="Xiong W."/>
            <person name="Schranz E."/>
        </authorList>
    </citation>
    <scope>NUCLEOTIDE SEQUENCE</scope>
</reference>
<dbReference type="PANTHER" id="PTHR27003:SF359">
    <property type="entry name" value="SERINE_THREONINE-PROTEIN KINASE UNC-51-RELATED"/>
    <property type="match status" value="1"/>
</dbReference>
<evidence type="ECO:0000259" key="1">
    <source>
        <dbReference type="PROSITE" id="PS50011"/>
    </source>
</evidence>
<sequence length="101" mass="11743">MMLFRYRHNNLVYLLGFCDEGDEKILVYEYEFNGSLERYLSSNTLTWAQRLKICIGAARGLEYLHNPPGTQHTVLHRDVKSAHVLLDQFWEAKIADLGCPK</sequence>
<dbReference type="GO" id="GO:0005886">
    <property type="term" value="C:plasma membrane"/>
    <property type="evidence" value="ECO:0007669"/>
    <property type="project" value="TreeGrafter"/>
</dbReference>
<keyword evidence="3" id="KW-1185">Reference proteome</keyword>
<dbReference type="GO" id="GO:0004714">
    <property type="term" value="F:transmembrane receptor protein tyrosine kinase activity"/>
    <property type="evidence" value="ECO:0007669"/>
    <property type="project" value="InterPro"/>
</dbReference>
<evidence type="ECO:0000313" key="3">
    <source>
        <dbReference type="Proteomes" id="UP001177003"/>
    </source>
</evidence>
<dbReference type="Proteomes" id="UP001177003">
    <property type="component" value="Chromosome 3"/>
</dbReference>
<name>A0AA36DY83_LACSI</name>
<protein>
    <recommendedName>
        <fullName evidence="1">Protein kinase domain-containing protein</fullName>
    </recommendedName>
</protein>
<feature type="domain" description="Protein kinase" evidence="1">
    <location>
        <begin position="1"/>
        <end position="101"/>
    </location>
</feature>
<dbReference type="AlphaFoldDB" id="A0AA36DY83"/>
<dbReference type="Gene3D" id="3.30.200.20">
    <property type="entry name" value="Phosphorylase Kinase, domain 1"/>
    <property type="match status" value="1"/>
</dbReference>
<dbReference type="PROSITE" id="PS50011">
    <property type="entry name" value="PROTEIN_KINASE_DOM"/>
    <property type="match status" value="1"/>
</dbReference>
<dbReference type="Gene3D" id="1.10.510.10">
    <property type="entry name" value="Transferase(Phosphotransferase) domain 1"/>
    <property type="match status" value="1"/>
</dbReference>
<dbReference type="Pfam" id="PF07714">
    <property type="entry name" value="PK_Tyr_Ser-Thr"/>
    <property type="match status" value="1"/>
</dbReference>
<dbReference type="InterPro" id="IPR045272">
    <property type="entry name" value="ANXUR1/2-like"/>
</dbReference>
<accession>A0AA36DY83</accession>
<dbReference type="InterPro" id="IPR011009">
    <property type="entry name" value="Kinase-like_dom_sf"/>
</dbReference>
<gene>
    <name evidence="2" type="ORF">LSALG_LOCUS15057</name>
</gene>
<proteinExistence type="predicted"/>
<dbReference type="EMBL" id="OX465079">
    <property type="protein sequence ID" value="CAI9275007.1"/>
    <property type="molecule type" value="Genomic_DNA"/>
</dbReference>
<dbReference type="SUPFAM" id="SSF56112">
    <property type="entry name" value="Protein kinase-like (PK-like)"/>
    <property type="match status" value="1"/>
</dbReference>
<organism evidence="2 3">
    <name type="scientific">Lactuca saligna</name>
    <name type="common">Willowleaf lettuce</name>
    <dbReference type="NCBI Taxonomy" id="75948"/>
    <lineage>
        <taxon>Eukaryota</taxon>
        <taxon>Viridiplantae</taxon>
        <taxon>Streptophyta</taxon>
        <taxon>Embryophyta</taxon>
        <taxon>Tracheophyta</taxon>
        <taxon>Spermatophyta</taxon>
        <taxon>Magnoliopsida</taxon>
        <taxon>eudicotyledons</taxon>
        <taxon>Gunneridae</taxon>
        <taxon>Pentapetalae</taxon>
        <taxon>asterids</taxon>
        <taxon>campanulids</taxon>
        <taxon>Asterales</taxon>
        <taxon>Asteraceae</taxon>
        <taxon>Cichorioideae</taxon>
        <taxon>Cichorieae</taxon>
        <taxon>Lactucinae</taxon>
        <taxon>Lactuca</taxon>
    </lineage>
</organism>